<keyword evidence="2" id="KW-1185">Reference proteome</keyword>
<gene>
    <name evidence="1" type="ORF">L873DRAFT_1830881</name>
</gene>
<dbReference type="Gene3D" id="3.40.50.150">
    <property type="entry name" value="Vaccinia Virus protein VP39"/>
    <property type="match status" value="1"/>
</dbReference>
<proteinExistence type="predicted"/>
<dbReference type="Pfam" id="PF13489">
    <property type="entry name" value="Methyltransf_23"/>
    <property type="match status" value="1"/>
</dbReference>
<dbReference type="GO" id="GO:0032259">
    <property type="term" value="P:methylation"/>
    <property type="evidence" value="ECO:0007669"/>
    <property type="project" value="UniProtKB-KW"/>
</dbReference>
<dbReference type="EMBL" id="ML120461">
    <property type="protein sequence ID" value="RPA93094.1"/>
    <property type="molecule type" value="Genomic_DNA"/>
</dbReference>
<keyword evidence="1" id="KW-0808">Transferase</keyword>
<protein>
    <submittedName>
        <fullName evidence="1">S-adenosyl-L-methionine-dependent methyltransferase</fullName>
    </submittedName>
</protein>
<keyword evidence="1" id="KW-0489">Methyltransferase</keyword>
<name>A0A3N4JGW1_9PEZI</name>
<dbReference type="STRING" id="1336337.A0A3N4JGW1"/>
<evidence type="ECO:0000313" key="1">
    <source>
        <dbReference type="EMBL" id="RPA93094.1"/>
    </source>
</evidence>
<dbReference type="SUPFAM" id="SSF53335">
    <property type="entry name" value="S-adenosyl-L-methionine-dependent methyltransferases"/>
    <property type="match status" value="1"/>
</dbReference>
<dbReference type="InterPro" id="IPR029063">
    <property type="entry name" value="SAM-dependent_MTases_sf"/>
</dbReference>
<reference evidence="1 2" key="1">
    <citation type="journal article" date="2018" name="Nat. Ecol. Evol.">
        <title>Pezizomycetes genomes reveal the molecular basis of ectomycorrhizal truffle lifestyle.</title>
        <authorList>
            <person name="Murat C."/>
            <person name="Payen T."/>
            <person name="Noel B."/>
            <person name="Kuo A."/>
            <person name="Morin E."/>
            <person name="Chen J."/>
            <person name="Kohler A."/>
            <person name="Krizsan K."/>
            <person name="Balestrini R."/>
            <person name="Da Silva C."/>
            <person name="Montanini B."/>
            <person name="Hainaut M."/>
            <person name="Levati E."/>
            <person name="Barry K.W."/>
            <person name="Belfiori B."/>
            <person name="Cichocki N."/>
            <person name="Clum A."/>
            <person name="Dockter R.B."/>
            <person name="Fauchery L."/>
            <person name="Guy J."/>
            <person name="Iotti M."/>
            <person name="Le Tacon F."/>
            <person name="Lindquist E.A."/>
            <person name="Lipzen A."/>
            <person name="Malagnac F."/>
            <person name="Mello A."/>
            <person name="Molinier V."/>
            <person name="Miyauchi S."/>
            <person name="Poulain J."/>
            <person name="Riccioni C."/>
            <person name="Rubini A."/>
            <person name="Sitrit Y."/>
            <person name="Splivallo R."/>
            <person name="Traeger S."/>
            <person name="Wang M."/>
            <person name="Zifcakova L."/>
            <person name="Wipf D."/>
            <person name="Zambonelli A."/>
            <person name="Paolocci F."/>
            <person name="Nowrousian M."/>
            <person name="Ottonello S."/>
            <person name="Baldrian P."/>
            <person name="Spatafora J.W."/>
            <person name="Henrissat B."/>
            <person name="Nagy L.G."/>
            <person name="Aury J.M."/>
            <person name="Wincker P."/>
            <person name="Grigoriev I.V."/>
            <person name="Bonfante P."/>
            <person name="Martin F.M."/>
        </authorList>
    </citation>
    <scope>NUCLEOTIDE SEQUENCE [LARGE SCALE GENOMIC DNA]</scope>
    <source>
        <strain evidence="1 2">120613-1</strain>
    </source>
</reference>
<accession>A0A3N4JGW1</accession>
<dbReference type="CDD" id="cd02440">
    <property type="entry name" value="AdoMet_MTases"/>
    <property type="match status" value="1"/>
</dbReference>
<dbReference type="AlphaFoldDB" id="A0A3N4JGW1"/>
<dbReference type="PANTHER" id="PTHR43591:SF10">
    <property type="entry name" value="ABC TRANSMEMBRANE TYPE-1 DOMAIN-CONTAINING PROTEIN-RELATED"/>
    <property type="match status" value="1"/>
</dbReference>
<dbReference type="Proteomes" id="UP000276215">
    <property type="component" value="Unassembled WGS sequence"/>
</dbReference>
<dbReference type="GO" id="GO:0008168">
    <property type="term" value="F:methyltransferase activity"/>
    <property type="evidence" value="ECO:0007669"/>
    <property type="project" value="UniProtKB-KW"/>
</dbReference>
<dbReference type="PANTHER" id="PTHR43591">
    <property type="entry name" value="METHYLTRANSFERASE"/>
    <property type="match status" value="1"/>
</dbReference>
<dbReference type="OrthoDB" id="2013972at2759"/>
<sequence>MFDSYRYENGRWYRAYKGPLTIGNRLDILHHTYLLLLDGNLHLAPIPPDPQGILDIGTGTGILAIDMAERHSSAQVIGADLSPIQPSWVLPNVQFQIDDAEGSWTWEKNSFDLARIRHITGAIKDWRRLILEASEFLKPGGYLEVAEYEMKLYSDDGMLRESHGIYRYYDPVDKAATSTGREFRIATHIEPFIRKAGLTDTHRSIYKLPAGAWPADPNAENGFEAFGMKLFTQAKELIEETMRNAKSRKIHSYCK</sequence>
<evidence type="ECO:0000313" key="2">
    <source>
        <dbReference type="Proteomes" id="UP000276215"/>
    </source>
</evidence>
<organism evidence="1 2">
    <name type="scientific">Choiromyces venosus 120613-1</name>
    <dbReference type="NCBI Taxonomy" id="1336337"/>
    <lineage>
        <taxon>Eukaryota</taxon>
        <taxon>Fungi</taxon>
        <taxon>Dikarya</taxon>
        <taxon>Ascomycota</taxon>
        <taxon>Pezizomycotina</taxon>
        <taxon>Pezizomycetes</taxon>
        <taxon>Pezizales</taxon>
        <taxon>Tuberaceae</taxon>
        <taxon>Choiromyces</taxon>
    </lineage>
</organism>